<evidence type="ECO:0000259" key="5">
    <source>
        <dbReference type="PROSITE" id="PS01031"/>
    </source>
</evidence>
<dbReference type="EMBL" id="CM032186">
    <property type="protein sequence ID" value="KAG7090466.1"/>
    <property type="molecule type" value="Genomic_DNA"/>
</dbReference>
<organism evidence="7 8">
    <name type="scientific">Marasmius oreades</name>
    <name type="common">fairy-ring Marasmius</name>
    <dbReference type="NCBI Taxonomy" id="181124"/>
    <lineage>
        <taxon>Eukaryota</taxon>
        <taxon>Fungi</taxon>
        <taxon>Dikarya</taxon>
        <taxon>Basidiomycota</taxon>
        <taxon>Agaricomycotina</taxon>
        <taxon>Agaricomycetes</taxon>
        <taxon>Agaricomycetidae</taxon>
        <taxon>Agaricales</taxon>
        <taxon>Marasmiineae</taxon>
        <taxon>Marasmiaceae</taxon>
        <taxon>Marasmius</taxon>
    </lineage>
</organism>
<dbReference type="PROSITE" id="PS51203">
    <property type="entry name" value="CS"/>
    <property type="match status" value="1"/>
</dbReference>
<keyword evidence="8" id="KW-1185">Reference proteome</keyword>
<dbReference type="PROSITE" id="PS01031">
    <property type="entry name" value="SHSP"/>
    <property type="match status" value="1"/>
</dbReference>
<protein>
    <recommendedName>
        <fullName evidence="9">Small heat shock protein</fullName>
    </recommendedName>
</protein>
<dbReference type="InterPro" id="IPR031107">
    <property type="entry name" value="Small_HSP"/>
</dbReference>
<sequence>MSVYHYEPFYNFDRFFTEVFSRLGDSNAEGSVVKSVKPRMDLHENAEKNVVTATFELPGLTKDGVQIDLHDNRLTVSGETKTSEEREERGYAVRERSSGKFFRTLQLPAGVKEEEIKASMENGVLTVTFPKTGKEAERKKIAISSRL</sequence>
<evidence type="ECO:0000256" key="4">
    <source>
        <dbReference type="SAM" id="MobiDB-lite"/>
    </source>
</evidence>
<evidence type="ECO:0008006" key="9">
    <source>
        <dbReference type="Google" id="ProtNLM"/>
    </source>
</evidence>
<evidence type="ECO:0000256" key="3">
    <source>
        <dbReference type="RuleBase" id="RU003616"/>
    </source>
</evidence>
<evidence type="ECO:0000313" key="7">
    <source>
        <dbReference type="EMBL" id="KAG7090466.1"/>
    </source>
</evidence>
<feature type="region of interest" description="Disordered" evidence="4">
    <location>
        <begin position="71"/>
        <end position="93"/>
    </location>
</feature>
<dbReference type="SUPFAM" id="SSF49764">
    <property type="entry name" value="HSP20-like chaperones"/>
    <property type="match status" value="1"/>
</dbReference>
<dbReference type="InterPro" id="IPR002068">
    <property type="entry name" value="A-crystallin/Hsp20_dom"/>
</dbReference>
<evidence type="ECO:0000256" key="1">
    <source>
        <dbReference type="ARBA" id="ARBA00023016"/>
    </source>
</evidence>
<dbReference type="PANTHER" id="PTHR11527">
    <property type="entry name" value="HEAT-SHOCK PROTEIN 20 FAMILY MEMBER"/>
    <property type="match status" value="1"/>
</dbReference>
<proteinExistence type="inferred from homology"/>
<dbReference type="RefSeq" id="XP_043006936.1">
    <property type="nucleotide sequence ID" value="XM_043154481.1"/>
</dbReference>
<name>A0A9P7URU9_9AGAR</name>
<dbReference type="Gene3D" id="2.60.40.790">
    <property type="match status" value="1"/>
</dbReference>
<reference evidence="7" key="1">
    <citation type="journal article" date="2021" name="Genome Biol. Evol.">
        <title>The assembled and annotated genome of the fairy-ring fungus Marasmius oreades.</title>
        <authorList>
            <person name="Hiltunen M."/>
            <person name="Ament-Velasquez S.L."/>
            <person name="Johannesson H."/>
        </authorList>
    </citation>
    <scope>NUCLEOTIDE SEQUENCE</scope>
    <source>
        <strain evidence="7">03SP1</strain>
    </source>
</reference>
<accession>A0A9P7URU9</accession>
<dbReference type="Proteomes" id="UP001049176">
    <property type="component" value="Chromosome 6"/>
</dbReference>
<feature type="domain" description="CS" evidence="6">
    <location>
        <begin position="35"/>
        <end position="147"/>
    </location>
</feature>
<evidence type="ECO:0000259" key="6">
    <source>
        <dbReference type="PROSITE" id="PS51203"/>
    </source>
</evidence>
<feature type="compositionally biased region" description="Basic and acidic residues" evidence="4">
    <location>
        <begin position="81"/>
        <end position="93"/>
    </location>
</feature>
<dbReference type="InterPro" id="IPR007052">
    <property type="entry name" value="CS_dom"/>
</dbReference>
<dbReference type="OrthoDB" id="1431247at2759"/>
<dbReference type="InterPro" id="IPR008978">
    <property type="entry name" value="HSP20-like_chaperone"/>
</dbReference>
<comment type="caution">
    <text evidence="7">The sequence shown here is derived from an EMBL/GenBank/DDBJ whole genome shotgun (WGS) entry which is preliminary data.</text>
</comment>
<evidence type="ECO:0000256" key="2">
    <source>
        <dbReference type="PROSITE-ProRule" id="PRU00285"/>
    </source>
</evidence>
<gene>
    <name evidence="7" type="ORF">E1B28_009581</name>
</gene>
<evidence type="ECO:0000313" key="8">
    <source>
        <dbReference type="Proteomes" id="UP001049176"/>
    </source>
</evidence>
<feature type="domain" description="SHSP" evidence="5">
    <location>
        <begin position="31"/>
        <end position="146"/>
    </location>
</feature>
<dbReference type="Pfam" id="PF00011">
    <property type="entry name" value="HSP20"/>
    <property type="match status" value="1"/>
</dbReference>
<dbReference type="GeneID" id="66078657"/>
<keyword evidence="1" id="KW-0346">Stress response</keyword>
<dbReference type="KEGG" id="more:E1B28_009581"/>
<comment type="similarity">
    <text evidence="2 3">Belongs to the small heat shock protein (HSP20) family.</text>
</comment>
<dbReference type="AlphaFoldDB" id="A0A9P7URU9"/>
<dbReference type="CDD" id="cd06464">
    <property type="entry name" value="ACD_sHsps-like"/>
    <property type="match status" value="1"/>
</dbReference>